<protein>
    <submittedName>
        <fullName evidence="2">Uncharacterized protein</fullName>
    </submittedName>
</protein>
<dbReference type="Proteomes" id="UP000664534">
    <property type="component" value="Unassembled WGS sequence"/>
</dbReference>
<feature type="region of interest" description="Disordered" evidence="1">
    <location>
        <begin position="394"/>
        <end position="431"/>
    </location>
</feature>
<keyword evidence="3" id="KW-1185">Reference proteome</keyword>
<evidence type="ECO:0000313" key="3">
    <source>
        <dbReference type="Proteomes" id="UP000664534"/>
    </source>
</evidence>
<feature type="region of interest" description="Disordered" evidence="1">
    <location>
        <begin position="107"/>
        <end position="130"/>
    </location>
</feature>
<comment type="caution">
    <text evidence="2">The sequence shown here is derived from an EMBL/GenBank/DDBJ whole genome shotgun (WGS) entry which is preliminary data.</text>
</comment>
<dbReference type="EMBL" id="CAJPDT010000128">
    <property type="protein sequence ID" value="CAF9940166.1"/>
    <property type="molecule type" value="Genomic_DNA"/>
</dbReference>
<evidence type="ECO:0000313" key="2">
    <source>
        <dbReference type="EMBL" id="CAF9940166.1"/>
    </source>
</evidence>
<feature type="region of interest" description="Disordered" evidence="1">
    <location>
        <begin position="659"/>
        <end position="683"/>
    </location>
</feature>
<gene>
    <name evidence="2" type="ORF">IMSHALPRED_001773</name>
</gene>
<organism evidence="2 3">
    <name type="scientific">Imshaugia aleurites</name>
    <dbReference type="NCBI Taxonomy" id="172621"/>
    <lineage>
        <taxon>Eukaryota</taxon>
        <taxon>Fungi</taxon>
        <taxon>Dikarya</taxon>
        <taxon>Ascomycota</taxon>
        <taxon>Pezizomycotina</taxon>
        <taxon>Lecanoromycetes</taxon>
        <taxon>OSLEUM clade</taxon>
        <taxon>Lecanoromycetidae</taxon>
        <taxon>Lecanorales</taxon>
        <taxon>Lecanorineae</taxon>
        <taxon>Parmeliaceae</taxon>
        <taxon>Imshaugia</taxon>
    </lineage>
</organism>
<accession>A0A8H3J3Q4</accession>
<feature type="compositionally biased region" description="Basic and acidic residues" evidence="1">
    <location>
        <begin position="659"/>
        <end position="668"/>
    </location>
</feature>
<sequence length="698" mass="79548">MAPKAWGESHDEATNEDVINLDHQLRSLTSLGEMLYNERVHEAIPGHSSYLPSRNKEAGANLVRCISLLLVRGLREKVAFAAKMGRSVEHTAASSDTLNVDELVSLESSPAYPSPDPEGTADSKDQASYSEEAIKSCSPGDVLKYIMEHCRQDGDDTTNSQREKIILFDVHVRNTLKLLCKVSEAVGEESNDAKDAFYYYASCMGIESWGARYRVSRTLRNHYFRDVPFDQFVQRPDPFCGRSRAKDDWPEETFECARNQRGALVRAFSTFAEIFTEERQYKESTEATQHWEIRREIAQACYDRALDAIRNGRFDSYVAQFYHIALGQAIKDANDMFQQGLLDLNAKKVDHEAATKQSLINYVKAAYHLFLGIGNLRVLLKTYGKSLQRYVSNGDDHNVRGPSIRREDQSLTSTGDIRQDTLSQDGKNDTHVRNNYCDDKDDDLMPSQYQAWTTGYVEWLENSVKGVESVLHLFRFAKRHPPILKDVVEKIRIVFGDRPSPKMQPWESTIRDLYDDTDKASRDMRDDVITTLHGLVAKPQRNESCKVKPTKADLPLSFQSLDTEWHGSFRGTRHNESQFAIEYVKESRQKNVYIETSQPCCVSCYFTLSECGLTDGRVMSNRIFKTALPPDCPYVTAAAIVERMKGYLKDRFERSLPEMKKRIGDERPLSPTTSDRSDYDEDLDTHMMYPAEGMDAGI</sequence>
<name>A0A8H3J3Q4_9LECA</name>
<evidence type="ECO:0000256" key="1">
    <source>
        <dbReference type="SAM" id="MobiDB-lite"/>
    </source>
</evidence>
<feature type="compositionally biased region" description="Basic and acidic residues" evidence="1">
    <location>
        <begin position="394"/>
        <end position="409"/>
    </location>
</feature>
<feature type="compositionally biased region" description="Polar residues" evidence="1">
    <location>
        <begin position="410"/>
        <end position="425"/>
    </location>
</feature>
<reference evidence="2" key="1">
    <citation type="submission" date="2021-03" db="EMBL/GenBank/DDBJ databases">
        <authorList>
            <person name="Tagirdzhanova G."/>
        </authorList>
    </citation>
    <scope>NUCLEOTIDE SEQUENCE</scope>
</reference>
<proteinExistence type="predicted"/>
<dbReference type="AlphaFoldDB" id="A0A8H3J3Q4"/>